<evidence type="ECO:0000256" key="1">
    <source>
        <dbReference type="ARBA" id="ARBA00004370"/>
    </source>
</evidence>
<dbReference type="AlphaFoldDB" id="A0AAJ0BWJ2"/>
<comment type="subcellular location">
    <subcellularLocation>
        <location evidence="1">Membrane</location>
    </subcellularLocation>
</comment>
<evidence type="ECO:0000256" key="8">
    <source>
        <dbReference type="SAM" id="Phobius"/>
    </source>
</evidence>
<keyword evidence="11" id="KW-1185">Reference proteome</keyword>
<proteinExistence type="predicted"/>
<feature type="transmembrane region" description="Helical" evidence="8">
    <location>
        <begin position="92"/>
        <end position="112"/>
    </location>
</feature>
<dbReference type="CDD" id="cd08760">
    <property type="entry name" value="Cyt_b561_FRRS1_like"/>
    <property type="match status" value="1"/>
</dbReference>
<sequence length="294" mass="31201">MHRYRSQQNTHLRLAVGVTLAYSTLAAAQWHGHPGFGPGGSDSGGGGGGGPGSFSGFGSDSGGQDSGFGPQGFSGSGGPGFDIDTATRYRTIHGILAALAFVVLFPMGSIFMRIIPGRLAIWVHAVTQVIGYVVYIAAAALGFWMVQEVRIPFASGNLLSFSAINYHPIIGIVVLVALFIQPFLGLMHHSRFKKLRRRQVWSHLHIWNGRLTVPLAIVNGGLGLRLAGAAAGVKTAYAVIAAVMVALWAAAAVLSECRRRRADRRASRGRLARRVKVAEAVEASEGVAGPRVRR</sequence>
<accession>A0AAJ0BWJ2</accession>
<feature type="region of interest" description="Disordered" evidence="7">
    <location>
        <begin position="36"/>
        <end position="61"/>
    </location>
</feature>
<name>A0AAJ0BWJ2_9PEZI</name>
<dbReference type="PANTHER" id="PTHR47797:SF1">
    <property type="entry name" value="CYTOCHROME B561 DOMAIN-CONTAINING PROTEIN-RELATED"/>
    <property type="match status" value="1"/>
</dbReference>
<evidence type="ECO:0000313" key="11">
    <source>
        <dbReference type="Proteomes" id="UP001244011"/>
    </source>
</evidence>
<keyword evidence="4" id="KW-0249">Electron transport</keyword>
<keyword evidence="5 8" id="KW-1133">Transmembrane helix</keyword>
<evidence type="ECO:0000256" key="5">
    <source>
        <dbReference type="ARBA" id="ARBA00022989"/>
    </source>
</evidence>
<feature type="domain" description="Cytochrome b561" evidence="9">
    <location>
        <begin position="92"/>
        <end position="224"/>
    </location>
</feature>
<dbReference type="PANTHER" id="PTHR47797">
    <property type="entry name" value="DEHYDROGENASE, PUTATIVE (AFU_ORTHOLOGUE AFUA_8G05805)-RELATED"/>
    <property type="match status" value="1"/>
</dbReference>
<evidence type="ECO:0000256" key="3">
    <source>
        <dbReference type="ARBA" id="ARBA00022692"/>
    </source>
</evidence>
<organism evidence="10 11">
    <name type="scientific">Phialemonium atrogriseum</name>
    <dbReference type="NCBI Taxonomy" id="1093897"/>
    <lineage>
        <taxon>Eukaryota</taxon>
        <taxon>Fungi</taxon>
        <taxon>Dikarya</taxon>
        <taxon>Ascomycota</taxon>
        <taxon>Pezizomycotina</taxon>
        <taxon>Sordariomycetes</taxon>
        <taxon>Sordariomycetidae</taxon>
        <taxon>Cephalothecales</taxon>
        <taxon>Cephalothecaceae</taxon>
        <taxon>Phialemonium</taxon>
    </lineage>
</organism>
<feature type="transmembrane region" description="Helical" evidence="8">
    <location>
        <begin position="12"/>
        <end position="30"/>
    </location>
</feature>
<gene>
    <name evidence="10" type="ORF">QBC33DRAFT_561755</name>
</gene>
<evidence type="ECO:0000256" key="7">
    <source>
        <dbReference type="SAM" id="MobiDB-lite"/>
    </source>
</evidence>
<dbReference type="Gene3D" id="1.20.120.1770">
    <property type="match status" value="1"/>
</dbReference>
<comment type="caution">
    <text evidence="10">The sequence shown here is derived from an EMBL/GenBank/DDBJ whole genome shotgun (WGS) entry which is preliminary data.</text>
</comment>
<dbReference type="SMART" id="SM00665">
    <property type="entry name" value="B561"/>
    <property type="match status" value="1"/>
</dbReference>
<protein>
    <recommendedName>
        <fullName evidence="9">Cytochrome b561 domain-containing protein</fullName>
    </recommendedName>
</protein>
<dbReference type="GO" id="GO:0016020">
    <property type="term" value="C:membrane"/>
    <property type="evidence" value="ECO:0007669"/>
    <property type="project" value="UniProtKB-SubCell"/>
</dbReference>
<evidence type="ECO:0000259" key="9">
    <source>
        <dbReference type="SMART" id="SM00665"/>
    </source>
</evidence>
<evidence type="ECO:0000256" key="4">
    <source>
        <dbReference type="ARBA" id="ARBA00022982"/>
    </source>
</evidence>
<reference evidence="10" key="1">
    <citation type="submission" date="2023-06" db="EMBL/GenBank/DDBJ databases">
        <title>Genome-scale phylogeny and comparative genomics of the fungal order Sordariales.</title>
        <authorList>
            <consortium name="Lawrence Berkeley National Laboratory"/>
            <person name="Hensen N."/>
            <person name="Bonometti L."/>
            <person name="Westerberg I."/>
            <person name="Brannstrom I.O."/>
            <person name="Guillou S."/>
            <person name="Cros-Aarteil S."/>
            <person name="Calhoun S."/>
            <person name="Haridas S."/>
            <person name="Kuo A."/>
            <person name="Mondo S."/>
            <person name="Pangilinan J."/>
            <person name="Riley R."/>
            <person name="Labutti K."/>
            <person name="Andreopoulos B."/>
            <person name="Lipzen A."/>
            <person name="Chen C."/>
            <person name="Yanf M."/>
            <person name="Daum C."/>
            <person name="Ng V."/>
            <person name="Clum A."/>
            <person name="Steindorff A."/>
            <person name="Ohm R."/>
            <person name="Martin F."/>
            <person name="Silar P."/>
            <person name="Natvig D."/>
            <person name="Lalanne C."/>
            <person name="Gautier V."/>
            <person name="Ament-Velasquez S.L."/>
            <person name="Kruys A."/>
            <person name="Hutchinson M.I."/>
            <person name="Powell A.J."/>
            <person name="Barry K."/>
            <person name="Miller A.N."/>
            <person name="Grigoriev I.V."/>
            <person name="Debuchy R."/>
            <person name="Gladieux P."/>
            <person name="Thoren M.H."/>
            <person name="Johannesson H."/>
        </authorList>
    </citation>
    <scope>NUCLEOTIDE SEQUENCE</scope>
    <source>
        <strain evidence="10">8032-3</strain>
    </source>
</reference>
<feature type="transmembrane region" description="Helical" evidence="8">
    <location>
        <begin position="166"/>
        <end position="186"/>
    </location>
</feature>
<evidence type="ECO:0000256" key="2">
    <source>
        <dbReference type="ARBA" id="ARBA00022448"/>
    </source>
</evidence>
<dbReference type="EMBL" id="MU839020">
    <property type="protein sequence ID" value="KAK1764362.1"/>
    <property type="molecule type" value="Genomic_DNA"/>
</dbReference>
<keyword evidence="6 8" id="KW-0472">Membrane</keyword>
<dbReference type="GeneID" id="85313343"/>
<evidence type="ECO:0000256" key="6">
    <source>
        <dbReference type="ARBA" id="ARBA00023136"/>
    </source>
</evidence>
<keyword evidence="2" id="KW-0813">Transport</keyword>
<keyword evidence="3 8" id="KW-0812">Transmembrane</keyword>
<feature type="transmembrane region" description="Helical" evidence="8">
    <location>
        <begin position="119"/>
        <end position="146"/>
    </location>
</feature>
<dbReference type="InterPro" id="IPR006593">
    <property type="entry name" value="Cyt_b561/ferric_Rdtase_TM"/>
</dbReference>
<feature type="transmembrane region" description="Helical" evidence="8">
    <location>
        <begin position="236"/>
        <end position="255"/>
    </location>
</feature>
<evidence type="ECO:0000313" key="10">
    <source>
        <dbReference type="EMBL" id="KAK1764362.1"/>
    </source>
</evidence>
<dbReference type="Proteomes" id="UP001244011">
    <property type="component" value="Unassembled WGS sequence"/>
</dbReference>
<feature type="transmembrane region" description="Helical" evidence="8">
    <location>
        <begin position="207"/>
        <end position="230"/>
    </location>
</feature>
<dbReference type="RefSeq" id="XP_060280575.1">
    <property type="nucleotide sequence ID" value="XM_060430156.1"/>
</dbReference>